<organism evidence="1 2">
    <name type="scientific">Puccinia striiformis f. sp. tritici</name>
    <dbReference type="NCBI Taxonomy" id="168172"/>
    <lineage>
        <taxon>Eukaryota</taxon>
        <taxon>Fungi</taxon>
        <taxon>Dikarya</taxon>
        <taxon>Basidiomycota</taxon>
        <taxon>Pucciniomycotina</taxon>
        <taxon>Pucciniomycetes</taxon>
        <taxon>Pucciniales</taxon>
        <taxon>Pucciniaceae</taxon>
        <taxon>Puccinia</taxon>
    </lineage>
</organism>
<reference evidence="2" key="2">
    <citation type="journal article" date="2018" name="Mol. Plant Microbe Interact.">
        <title>Genome sequence resources for the wheat stripe rust pathogen (Puccinia striiformis f. sp. tritici) and the barley stripe rust pathogen (Puccinia striiformis f. sp. hordei).</title>
        <authorList>
            <person name="Xia C."/>
            <person name="Wang M."/>
            <person name="Yin C."/>
            <person name="Cornejo O.E."/>
            <person name="Hulbert S.H."/>
            <person name="Chen X."/>
        </authorList>
    </citation>
    <scope>NUCLEOTIDE SEQUENCE [LARGE SCALE GENOMIC DNA]</scope>
    <source>
        <strain evidence="2">93-210</strain>
    </source>
</reference>
<reference evidence="1 2" key="3">
    <citation type="journal article" date="2022" name="Microbiol. Spectr.">
        <title>Folding features and dynamics of 3D genome architecture in plant fungal pathogens.</title>
        <authorList>
            <person name="Xia C."/>
        </authorList>
    </citation>
    <scope>NUCLEOTIDE SEQUENCE [LARGE SCALE GENOMIC DNA]</scope>
    <source>
        <strain evidence="1 2">93-210</strain>
    </source>
</reference>
<evidence type="ECO:0000313" key="1">
    <source>
        <dbReference type="EMBL" id="KAI7943468.1"/>
    </source>
</evidence>
<comment type="caution">
    <text evidence="1">The sequence shown here is derived from an EMBL/GenBank/DDBJ whole genome shotgun (WGS) entry which is preliminary data.</text>
</comment>
<reference evidence="2" key="1">
    <citation type="journal article" date="2018" name="BMC Genomics">
        <title>Genomic insights into host adaptation between the wheat stripe rust pathogen (Puccinia striiformis f. sp. tritici) and the barley stripe rust pathogen (Puccinia striiformis f. sp. hordei).</title>
        <authorList>
            <person name="Xia C."/>
            <person name="Wang M."/>
            <person name="Yin C."/>
            <person name="Cornejo O.E."/>
            <person name="Hulbert S.H."/>
            <person name="Chen X."/>
        </authorList>
    </citation>
    <scope>NUCLEOTIDE SEQUENCE [LARGE SCALE GENOMIC DNA]</scope>
    <source>
        <strain evidence="2">93-210</strain>
    </source>
</reference>
<keyword evidence="2" id="KW-1185">Reference proteome</keyword>
<accession>A0ACC0E0Y9</accession>
<gene>
    <name evidence="1" type="ORF">MJO28_010996</name>
</gene>
<sequence>IHPDHPIMRLKSFYSDKGIIFLFHCFCLIVSLSHTTPTSFLEKPTLPSLIQLEKRDTPTRPHPHQILSGRSPLHLDSVGLGPNGTEETMLEIALINSLNTGTGAGVYYAEVKLFKASPKVNDVYVAIALIPGFILCYGSFSSFLKEKLYLGEAMMAVLFGIIIGPHVAGLFEPRTWGNGENFNAVTVELTRIIVALDVFSAGVELPAAYILRHWQTMVCLLGPVRFVSLLVVLAGWFISGALIFALVPALSYLEALVIAACVCPTDILLASSVVGKGRYAQRHVPSHIQHLLQAEAGANDGVAIILLYLVMFLLLKNDHSVGQAVGNWVLLGVLYHIVCGILMGVVTGIIARKTLQFAKERSMIDKESMVAMYITLALLTAAVSILAGTDDIVAAFACGTAFGWDQWCHDDIHASNFSQILSHLVNTSAFIYVGATIPFTLWNAAMLTLTAWKMVLLALSILLLRRLPVILLMRKLIPDIKTNREALFVGHFGPIGVSGLFISILATGKLPTPQIPPQSSLDVLALTIQPIMYLLLCFSVFIHGLSIPFFNISKSLNTRVNSIRRSGTFTASIRSGRLHTLSRCTSVNADNNINNLARYNSVNTDDLPGGRGFPAASPTPSLSPTMLSPATNCNMIPLGQLAGAEAHDECEADGTKGSHDDHDEEVVLKDEKKMPVDWVEPHLVDSTDGVKMYKCGQHLVIERGDGKEVEIWRLQPASFLGPNHLPGPADAPRHLRENVPRNRVLLNDFETHLDSPALLHPVPSTSTSDKSRMHDEIEKDVSVPEEFNAGKDLAGSPVRTPPGDDPSSSDEWLEEGPIEPEPSRSRSQLSLVLRDRRFSGHPGRSTGHPTKRGPSKWGIMKYGGTTSKSFGSSQPLSSMEKSSRTYTDTQSYPQLRSPKMKDEDEKPSLRPPSKANSTCSSSGADQGEPKPRQRNRNASYPSQVRRVSFVDCSDGLSDGPHSPV</sequence>
<name>A0ACC0E0Y9_9BASI</name>
<evidence type="ECO:0000313" key="2">
    <source>
        <dbReference type="Proteomes" id="UP001060170"/>
    </source>
</evidence>
<dbReference type="Proteomes" id="UP001060170">
    <property type="component" value="Chromosome 11"/>
</dbReference>
<feature type="non-terminal residue" evidence="1">
    <location>
        <position position="1"/>
    </location>
</feature>
<dbReference type="EMBL" id="CM045875">
    <property type="protein sequence ID" value="KAI7943468.1"/>
    <property type="molecule type" value="Genomic_DNA"/>
</dbReference>
<protein>
    <submittedName>
        <fullName evidence="1">Uncharacterized protein</fullName>
    </submittedName>
</protein>
<proteinExistence type="predicted"/>